<evidence type="ECO:0000256" key="4">
    <source>
        <dbReference type="ARBA" id="ARBA00023136"/>
    </source>
</evidence>
<keyword evidence="4 7" id="KW-0472">Membrane</keyword>
<reference evidence="8 9" key="1">
    <citation type="submission" date="2023-08" db="EMBL/GenBank/DDBJ databases">
        <title>Helicovermis profunda gen. nov., sp. nov., a novel mesophilic, fermentative bacterium within the Bacillota from a deep-sea hydrothermal vent chimney.</title>
        <authorList>
            <person name="Miyazaki U."/>
            <person name="Mizutani D."/>
            <person name="Hashimoto Y."/>
            <person name="Tame A."/>
            <person name="Sawayama S."/>
            <person name="Miyazaki J."/>
            <person name="Takai K."/>
            <person name="Nakagawa S."/>
        </authorList>
    </citation>
    <scope>NUCLEOTIDE SEQUENCE [LARGE SCALE GENOMIC DNA]</scope>
    <source>
        <strain evidence="8 9">S502</strain>
    </source>
</reference>
<proteinExistence type="inferred from homology"/>
<dbReference type="CDD" id="cd08010">
    <property type="entry name" value="MltG_like"/>
    <property type="match status" value="1"/>
</dbReference>
<keyword evidence="6 7" id="KW-0961">Cell wall biogenesis/degradation</keyword>
<dbReference type="GO" id="GO:0005886">
    <property type="term" value="C:plasma membrane"/>
    <property type="evidence" value="ECO:0007669"/>
    <property type="project" value="UniProtKB-UniRule"/>
</dbReference>
<evidence type="ECO:0000256" key="2">
    <source>
        <dbReference type="ARBA" id="ARBA00022692"/>
    </source>
</evidence>
<dbReference type="PANTHER" id="PTHR30518:SF2">
    <property type="entry name" value="ENDOLYTIC MUREIN TRANSGLYCOSYLASE"/>
    <property type="match status" value="1"/>
</dbReference>
<protein>
    <recommendedName>
        <fullName evidence="7">Endolytic murein transglycosylase</fullName>
        <ecNumber evidence="7">4.2.2.29</ecNumber>
    </recommendedName>
    <alternativeName>
        <fullName evidence="7">Peptidoglycan lytic transglycosylase</fullName>
    </alternativeName>
    <alternativeName>
        <fullName evidence="7">Peptidoglycan polymerization terminase</fullName>
    </alternativeName>
</protein>
<dbReference type="RefSeq" id="WP_338537264.1">
    <property type="nucleotide sequence ID" value="NZ_AP028654.1"/>
</dbReference>
<dbReference type="InterPro" id="IPR003770">
    <property type="entry name" value="MLTG-like"/>
</dbReference>
<comment type="similarity">
    <text evidence="7">Belongs to the transglycosylase MltG family.</text>
</comment>
<feature type="site" description="Important for catalytic activity" evidence="7">
    <location>
        <position position="221"/>
    </location>
</feature>
<dbReference type="EC" id="4.2.2.29" evidence="7"/>
<dbReference type="EMBL" id="AP028654">
    <property type="protein sequence ID" value="BEP28970.1"/>
    <property type="molecule type" value="Genomic_DNA"/>
</dbReference>
<sequence length="339" mass="38606">MKNIKFIILVLVLSVSLLGCNPLDSFNKAVDSNDSKTLIVIVSKGASTNKIANILKERDLIQNVTSFKLLSKKLNADGKMQAGKYKLSRSMDSSEIIEKMVNGDVFIETVRFTIPEGFNNKQIIQELVKDNLIDEERFIDVLKNYDFKYKFLEGINRKYMLEGFLFPDTYEVKVGASEVEIINIMLSKFDKVFKKEYYKQIEKRNMSVNQIVTLASIIEREAKLNEEKKEISGIFYNRLKKGMKLQSCATIQYALGEVKPVLYDKDLEIDSPFNTYKNVGLPPSPIASAGVDSIEAAIYPLDTKNLYFNTSNLGDGSHYFSKTYKEHLKNIKKSKVNSN</sequence>
<evidence type="ECO:0000256" key="7">
    <source>
        <dbReference type="HAMAP-Rule" id="MF_02065"/>
    </source>
</evidence>
<dbReference type="PANTHER" id="PTHR30518">
    <property type="entry name" value="ENDOLYTIC MUREIN TRANSGLYCOSYLASE"/>
    <property type="match status" value="1"/>
</dbReference>
<keyword evidence="3 7" id="KW-1133">Transmembrane helix</keyword>
<name>A0AAU9EV47_9FIRM</name>
<dbReference type="Pfam" id="PF02618">
    <property type="entry name" value="YceG"/>
    <property type="match status" value="1"/>
</dbReference>
<dbReference type="HAMAP" id="MF_02065">
    <property type="entry name" value="MltG"/>
    <property type="match status" value="1"/>
</dbReference>
<keyword evidence="2 7" id="KW-0812">Transmembrane</keyword>
<accession>A0AAU9EV47</accession>
<dbReference type="AlphaFoldDB" id="A0AAU9EV47"/>
<gene>
    <name evidence="7 8" type="primary">mltG</name>
    <name evidence="8" type="ORF">HLPR_13010</name>
</gene>
<dbReference type="Gene3D" id="3.30.1490.480">
    <property type="entry name" value="Endolytic murein transglycosylase"/>
    <property type="match status" value="2"/>
</dbReference>
<organism evidence="8 9">
    <name type="scientific">Helicovermis profundi</name>
    <dbReference type="NCBI Taxonomy" id="3065157"/>
    <lineage>
        <taxon>Bacteria</taxon>
        <taxon>Bacillati</taxon>
        <taxon>Bacillota</taxon>
        <taxon>Clostridia</taxon>
        <taxon>Helicovermis</taxon>
    </lineage>
</organism>
<evidence type="ECO:0000256" key="3">
    <source>
        <dbReference type="ARBA" id="ARBA00022989"/>
    </source>
</evidence>
<evidence type="ECO:0000256" key="1">
    <source>
        <dbReference type="ARBA" id="ARBA00022475"/>
    </source>
</evidence>
<evidence type="ECO:0000256" key="6">
    <source>
        <dbReference type="ARBA" id="ARBA00023316"/>
    </source>
</evidence>
<dbReference type="Proteomes" id="UP001321786">
    <property type="component" value="Chromosome"/>
</dbReference>
<dbReference type="Gene3D" id="3.30.160.60">
    <property type="entry name" value="Classic Zinc Finger"/>
    <property type="match status" value="1"/>
</dbReference>
<comment type="function">
    <text evidence="7">Functions as a peptidoglycan terminase that cleaves nascent peptidoglycan strands endolytically to terminate their elongation.</text>
</comment>
<keyword evidence="1 7" id="KW-1003">Cell membrane</keyword>
<dbReference type="NCBIfam" id="TIGR00247">
    <property type="entry name" value="endolytic transglycosylase MltG"/>
    <property type="match status" value="1"/>
</dbReference>
<evidence type="ECO:0000256" key="5">
    <source>
        <dbReference type="ARBA" id="ARBA00023239"/>
    </source>
</evidence>
<dbReference type="GO" id="GO:0009252">
    <property type="term" value="P:peptidoglycan biosynthetic process"/>
    <property type="evidence" value="ECO:0007669"/>
    <property type="project" value="UniProtKB-UniRule"/>
</dbReference>
<comment type="catalytic activity">
    <reaction evidence="7">
        <text>a peptidoglycan chain = a peptidoglycan chain with N-acetyl-1,6-anhydromuramyl-[peptide] at the reducing end + a peptidoglycan chain with N-acetylglucosamine at the non-reducing end.</text>
        <dbReference type="EC" id="4.2.2.29"/>
    </reaction>
</comment>
<dbReference type="PROSITE" id="PS51257">
    <property type="entry name" value="PROKAR_LIPOPROTEIN"/>
    <property type="match status" value="1"/>
</dbReference>
<dbReference type="GO" id="GO:0008932">
    <property type="term" value="F:lytic endotransglycosylase activity"/>
    <property type="evidence" value="ECO:0007669"/>
    <property type="project" value="UniProtKB-UniRule"/>
</dbReference>
<dbReference type="GO" id="GO:0071555">
    <property type="term" value="P:cell wall organization"/>
    <property type="evidence" value="ECO:0007669"/>
    <property type="project" value="UniProtKB-KW"/>
</dbReference>
<keyword evidence="9" id="KW-1185">Reference proteome</keyword>
<dbReference type="KEGG" id="hprf:HLPR_13010"/>
<evidence type="ECO:0000313" key="9">
    <source>
        <dbReference type="Proteomes" id="UP001321786"/>
    </source>
</evidence>
<keyword evidence="5 7" id="KW-0456">Lyase</keyword>
<evidence type="ECO:0000313" key="8">
    <source>
        <dbReference type="EMBL" id="BEP28970.1"/>
    </source>
</evidence>